<evidence type="ECO:0000259" key="8">
    <source>
        <dbReference type="Pfam" id="PF12019"/>
    </source>
</evidence>
<dbReference type="Gene3D" id="3.55.40.10">
    <property type="entry name" value="minor pseudopilin epsh domain"/>
    <property type="match status" value="1"/>
</dbReference>
<dbReference type="AlphaFoldDB" id="A0A1J5S5Y7"/>
<feature type="domain" description="General secretion pathway GspH" evidence="8">
    <location>
        <begin position="52"/>
        <end position="171"/>
    </location>
</feature>
<dbReference type="GO" id="GO:0015628">
    <property type="term" value="P:protein secretion by the type II secretion system"/>
    <property type="evidence" value="ECO:0007669"/>
    <property type="project" value="InterPro"/>
</dbReference>
<organism evidence="9">
    <name type="scientific">mine drainage metagenome</name>
    <dbReference type="NCBI Taxonomy" id="410659"/>
    <lineage>
        <taxon>unclassified sequences</taxon>
        <taxon>metagenomes</taxon>
        <taxon>ecological metagenomes</taxon>
    </lineage>
</organism>
<evidence type="ECO:0000256" key="5">
    <source>
        <dbReference type="ARBA" id="ARBA00022692"/>
    </source>
</evidence>
<dbReference type="SUPFAM" id="SSF54523">
    <property type="entry name" value="Pili subunits"/>
    <property type="match status" value="1"/>
</dbReference>
<keyword evidence="6" id="KW-1133">Transmembrane helix</keyword>
<dbReference type="Pfam" id="PF07963">
    <property type="entry name" value="N_methyl"/>
    <property type="match status" value="1"/>
</dbReference>
<keyword evidence="5" id="KW-0812">Transmembrane</keyword>
<name>A0A1J5S5Y7_9ZZZZ</name>
<comment type="caution">
    <text evidence="9">The sequence shown here is derived from an EMBL/GenBank/DDBJ whole genome shotgun (WGS) entry which is preliminary data.</text>
</comment>
<evidence type="ECO:0000256" key="2">
    <source>
        <dbReference type="ARBA" id="ARBA00022475"/>
    </source>
</evidence>
<dbReference type="InterPro" id="IPR012902">
    <property type="entry name" value="N_methyl_site"/>
</dbReference>
<evidence type="ECO:0000256" key="1">
    <source>
        <dbReference type="ARBA" id="ARBA00004377"/>
    </source>
</evidence>
<keyword evidence="3" id="KW-0488">Methylation</keyword>
<evidence type="ECO:0000256" key="3">
    <source>
        <dbReference type="ARBA" id="ARBA00022481"/>
    </source>
</evidence>
<reference evidence="9" key="1">
    <citation type="submission" date="2016-10" db="EMBL/GenBank/DDBJ databases">
        <title>Sequence of Gallionella enrichment culture.</title>
        <authorList>
            <person name="Poehlein A."/>
            <person name="Muehling M."/>
            <person name="Daniel R."/>
        </authorList>
    </citation>
    <scope>NUCLEOTIDE SEQUENCE</scope>
</reference>
<protein>
    <submittedName>
        <fullName evidence="9">Type II transport protein GspH</fullName>
    </submittedName>
</protein>
<proteinExistence type="predicted"/>
<dbReference type="NCBIfam" id="TIGR02532">
    <property type="entry name" value="IV_pilin_GFxxxE"/>
    <property type="match status" value="1"/>
</dbReference>
<accession>A0A1J5S5Y7</accession>
<keyword evidence="4" id="KW-0997">Cell inner membrane</keyword>
<comment type="subcellular location">
    <subcellularLocation>
        <location evidence="1">Cell inner membrane</location>
        <topology evidence="1">Single-pass membrane protein</topology>
    </subcellularLocation>
</comment>
<dbReference type="Pfam" id="PF12019">
    <property type="entry name" value="GspH"/>
    <property type="match status" value="1"/>
</dbReference>
<dbReference type="GO" id="GO:0015627">
    <property type="term" value="C:type II protein secretion system complex"/>
    <property type="evidence" value="ECO:0007669"/>
    <property type="project" value="InterPro"/>
</dbReference>
<evidence type="ECO:0000256" key="4">
    <source>
        <dbReference type="ARBA" id="ARBA00022519"/>
    </source>
</evidence>
<dbReference type="GO" id="GO:0005886">
    <property type="term" value="C:plasma membrane"/>
    <property type="evidence" value="ECO:0007669"/>
    <property type="project" value="UniProtKB-SubCell"/>
</dbReference>
<dbReference type="InterPro" id="IPR045584">
    <property type="entry name" value="Pilin-like"/>
</dbReference>
<keyword evidence="7" id="KW-0472">Membrane</keyword>
<sequence length="219" mass="22269">MPVQSRIIGTAVRHGGFTLVELMVTLTVAAILMDIALPSLQDLVASQRVRAAASELMSALSLARADAISNGRRVAVAPLDQSNDGWRSGWRVIVCAPPSGTQNCPNVADCTDPAAAAATPAACPEELLRHQPLGGNIKVCARLNPAAAVVETPAIVFGADGRISANTPGSAVGINAFMISDDMGGGAPGSEKMRALAFAAVGRVSLYQVTAAQGGVACP</sequence>
<evidence type="ECO:0000256" key="6">
    <source>
        <dbReference type="ARBA" id="ARBA00022989"/>
    </source>
</evidence>
<evidence type="ECO:0000256" key="7">
    <source>
        <dbReference type="ARBA" id="ARBA00023136"/>
    </source>
</evidence>
<dbReference type="EMBL" id="MLJW01000062">
    <property type="protein sequence ID" value="OIR03873.1"/>
    <property type="molecule type" value="Genomic_DNA"/>
</dbReference>
<gene>
    <name evidence="9" type="ORF">GALL_140540</name>
</gene>
<dbReference type="InterPro" id="IPR022346">
    <property type="entry name" value="T2SS_GspH"/>
</dbReference>
<evidence type="ECO:0000313" key="9">
    <source>
        <dbReference type="EMBL" id="OIR03873.1"/>
    </source>
</evidence>
<keyword evidence="2" id="KW-1003">Cell membrane</keyword>